<evidence type="ECO:0000313" key="2">
    <source>
        <dbReference type="Proteomes" id="UP000067738"/>
    </source>
</evidence>
<evidence type="ECO:0000313" key="1">
    <source>
        <dbReference type="EMBL" id="ALT68385.1"/>
    </source>
</evidence>
<dbReference type="InterPro" id="IPR005493">
    <property type="entry name" value="RraA/RraA-like"/>
</dbReference>
<gene>
    <name evidence="1" type="ORF">sm9_0586</name>
</gene>
<organism evidence="1 2">
    <name type="scientific">Methanobrevibacter millerae</name>
    <dbReference type="NCBI Taxonomy" id="230361"/>
    <lineage>
        <taxon>Archaea</taxon>
        <taxon>Methanobacteriati</taxon>
        <taxon>Methanobacteriota</taxon>
        <taxon>Methanomada group</taxon>
        <taxon>Methanobacteria</taxon>
        <taxon>Methanobacteriales</taxon>
        <taxon>Methanobacteriaceae</taxon>
        <taxon>Methanobrevibacter</taxon>
    </lineage>
</organism>
<dbReference type="SUPFAM" id="SSF89562">
    <property type="entry name" value="RraA-like"/>
    <property type="match status" value="1"/>
</dbReference>
<dbReference type="PANTHER" id="PTHR33254:SF4">
    <property type="entry name" value="4-HYDROXY-4-METHYL-2-OXOGLUTARATE ALDOLASE 3-RELATED"/>
    <property type="match status" value="1"/>
</dbReference>
<proteinExistence type="predicted"/>
<sequence>MSIKPQDLLHNKKDLTKIKDIKDISLDNITIDDLTYDGQNYDEYINLNSFLNQVSSCQISDAYNQIARRSGVLYNLKSINNLKTWGRITTSKTNSDDWGTITLAIDEANDGDVLLVETSDMDAAIWGELASTCAKNNGLKATLVYGCVRDLDALLYMDYPIFACGFRPNAGSALGLGEINIDLELESIKISPGDFLYGDETGVVIIPKKLFNEVMNKTLEIKIKEKNIVDILNSGKSLSQVAGLR</sequence>
<dbReference type="KEGG" id="mmil:sm9_0586"/>
<dbReference type="EMBL" id="CP011266">
    <property type="protein sequence ID" value="ALT68385.1"/>
    <property type="molecule type" value="Genomic_DNA"/>
</dbReference>
<dbReference type="CDD" id="cd16841">
    <property type="entry name" value="RraA_family"/>
    <property type="match status" value="1"/>
</dbReference>
<keyword evidence="1" id="KW-0489">Methyltransferase</keyword>
<accession>A0A0U3EA77</accession>
<dbReference type="AlphaFoldDB" id="A0A0U3EA77"/>
<dbReference type="GO" id="GO:0008168">
    <property type="term" value="F:methyltransferase activity"/>
    <property type="evidence" value="ECO:0007669"/>
    <property type="project" value="UniProtKB-KW"/>
</dbReference>
<dbReference type="InterPro" id="IPR036704">
    <property type="entry name" value="RraA/RraA-like_sf"/>
</dbReference>
<name>A0A0U3EA77_9EURY</name>
<reference evidence="1 2" key="1">
    <citation type="submission" date="2015-04" db="EMBL/GenBank/DDBJ databases">
        <title>The complete genome sequence of the rumen methanogen Methanobrevibacter millerae SM9.</title>
        <authorList>
            <person name="Leahy S.C."/>
            <person name="Kelly W.J."/>
            <person name="Pacheco D.M."/>
            <person name="Li D."/>
            <person name="Altermann E."/>
            <person name="Attwood G.T."/>
        </authorList>
    </citation>
    <scope>NUCLEOTIDE SEQUENCE [LARGE SCALE GENOMIC DNA]</scope>
    <source>
        <strain evidence="1 2">SM9</strain>
    </source>
</reference>
<dbReference type="Gene3D" id="3.50.30.40">
    <property type="entry name" value="Ribonuclease E inhibitor RraA/RraA-like"/>
    <property type="match status" value="1"/>
</dbReference>
<dbReference type="Pfam" id="PF03737">
    <property type="entry name" value="RraA-like"/>
    <property type="match status" value="1"/>
</dbReference>
<dbReference type="PATRIC" id="fig|230361.4.peg.608"/>
<dbReference type="PANTHER" id="PTHR33254">
    <property type="entry name" value="4-HYDROXY-4-METHYL-2-OXOGLUTARATE ALDOLASE 3-RELATED"/>
    <property type="match status" value="1"/>
</dbReference>
<protein>
    <submittedName>
        <fullName evidence="1">Demethylmenaquinone methyltransferase</fullName>
    </submittedName>
</protein>
<dbReference type="GO" id="GO:0032259">
    <property type="term" value="P:methylation"/>
    <property type="evidence" value="ECO:0007669"/>
    <property type="project" value="UniProtKB-KW"/>
</dbReference>
<dbReference type="Proteomes" id="UP000067738">
    <property type="component" value="Chromosome"/>
</dbReference>
<keyword evidence="2" id="KW-1185">Reference proteome</keyword>
<dbReference type="RefSeq" id="WP_058738710.1">
    <property type="nucleotide sequence ID" value="NZ_CP011266.1"/>
</dbReference>
<dbReference type="OrthoDB" id="15246at2157"/>
<dbReference type="GeneID" id="26735562"/>
<keyword evidence="1" id="KW-0808">Transferase</keyword>